<proteinExistence type="predicted"/>
<dbReference type="InterPro" id="IPR005754">
    <property type="entry name" value="Sortase"/>
</dbReference>
<dbReference type="AlphaFoldDB" id="A0A9W6QDV2"/>
<protein>
    <recommendedName>
        <fullName evidence="4">Peptidase C60 sortase A and B</fullName>
    </recommendedName>
</protein>
<reference evidence="2" key="1">
    <citation type="submission" date="2023-02" db="EMBL/GenBank/DDBJ databases">
        <title>Kitasatospora phosalacinea NBRC 14627.</title>
        <authorList>
            <person name="Ichikawa N."/>
            <person name="Sato H."/>
            <person name="Tonouchi N."/>
        </authorList>
    </citation>
    <scope>NUCLEOTIDE SEQUENCE</scope>
    <source>
        <strain evidence="2">NBRC 14627</strain>
    </source>
</reference>
<evidence type="ECO:0000313" key="3">
    <source>
        <dbReference type="Proteomes" id="UP001165041"/>
    </source>
</evidence>
<comment type="caution">
    <text evidence="2">The sequence shown here is derived from an EMBL/GenBank/DDBJ whole genome shotgun (WGS) entry which is preliminary data.</text>
</comment>
<dbReference type="GO" id="GO:0016787">
    <property type="term" value="F:hydrolase activity"/>
    <property type="evidence" value="ECO:0007669"/>
    <property type="project" value="UniProtKB-KW"/>
</dbReference>
<evidence type="ECO:0008006" key="4">
    <source>
        <dbReference type="Google" id="ProtNLM"/>
    </source>
</evidence>
<dbReference type="EMBL" id="BSSA01000037">
    <property type="protein sequence ID" value="GLW74620.1"/>
    <property type="molecule type" value="Genomic_DNA"/>
</dbReference>
<sequence length="274" mass="27392">MKLPERAGRPLPASGRPALVRARLVAALVVSFARAKDTTARTGAGAARAGAALRTAGPRRLVGAGAVAAGLALAGLGAAAVTDRPAAPAPTRVADVGELPATVHGAAPTAPEGGSDRAPVAPPARLRIPRIGVDTALGDLQVQDDGHLAAPADPDVAGWWSQGPAPGGPGTAVIVGHVDSRTGPAVFAGLSVLRPGDTIEVQAVDGTTSSFTVQALRSYDKQDFPAEQVFGNTAGPSLRLITCGGSYDRAQHAYDANLVVFAAPPARGNDTPTA</sequence>
<accession>A0A9W6QDV2</accession>
<keyword evidence="1" id="KW-0378">Hydrolase</keyword>
<dbReference type="InterPro" id="IPR042001">
    <property type="entry name" value="Sortase_F"/>
</dbReference>
<dbReference type="Gene3D" id="2.40.260.10">
    <property type="entry name" value="Sortase"/>
    <property type="match status" value="1"/>
</dbReference>
<dbReference type="CDD" id="cd05829">
    <property type="entry name" value="Sortase_F"/>
    <property type="match status" value="1"/>
</dbReference>
<evidence type="ECO:0000313" key="2">
    <source>
        <dbReference type="EMBL" id="GLW74620.1"/>
    </source>
</evidence>
<dbReference type="InterPro" id="IPR023365">
    <property type="entry name" value="Sortase_dom-sf"/>
</dbReference>
<name>A0A9W6QDV2_9ACTN</name>
<evidence type="ECO:0000256" key="1">
    <source>
        <dbReference type="ARBA" id="ARBA00022801"/>
    </source>
</evidence>
<organism evidence="2 3">
    <name type="scientific">Kitasatospora phosalacinea</name>
    <dbReference type="NCBI Taxonomy" id="2065"/>
    <lineage>
        <taxon>Bacteria</taxon>
        <taxon>Bacillati</taxon>
        <taxon>Actinomycetota</taxon>
        <taxon>Actinomycetes</taxon>
        <taxon>Kitasatosporales</taxon>
        <taxon>Streptomycetaceae</taxon>
        <taxon>Kitasatospora</taxon>
    </lineage>
</organism>
<dbReference type="NCBIfam" id="NF033748">
    <property type="entry name" value="class_F_sortase"/>
    <property type="match status" value="1"/>
</dbReference>
<dbReference type="Proteomes" id="UP001165041">
    <property type="component" value="Unassembled WGS sequence"/>
</dbReference>
<dbReference type="Pfam" id="PF04203">
    <property type="entry name" value="Sortase"/>
    <property type="match status" value="1"/>
</dbReference>
<dbReference type="SUPFAM" id="SSF63817">
    <property type="entry name" value="Sortase"/>
    <property type="match status" value="1"/>
</dbReference>
<gene>
    <name evidence="2" type="ORF">Kpho02_69180</name>
</gene>